<reference evidence="1" key="1">
    <citation type="submission" date="2016-08" db="EMBL/GenBank/DDBJ databases">
        <authorList>
            <person name="Seilhamer J.J."/>
        </authorList>
    </citation>
    <scope>NUCLEOTIDE SEQUENCE</scope>
    <source>
        <strain evidence="1">86-1</strain>
    </source>
</reference>
<dbReference type="AlphaFoldDB" id="A0A212LBS6"/>
<evidence type="ECO:0000313" key="1">
    <source>
        <dbReference type="EMBL" id="SCM75014.1"/>
    </source>
</evidence>
<name>A0A212LBS6_9BACT</name>
<sequence length="56" mass="6388">MGIRIAGYWVRDMCYGSLVCFSWVASLGPNCSVAFLIYDPTMNCYSYQRKKHSLGK</sequence>
<gene>
    <name evidence="1" type="ORF">KL86DES1_22293</name>
</gene>
<dbReference type="EMBL" id="FMJC01000002">
    <property type="protein sequence ID" value="SCM75014.1"/>
    <property type="molecule type" value="Genomic_DNA"/>
</dbReference>
<accession>A0A212LBS6</accession>
<proteinExistence type="predicted"/>
<organism evidence="1">
    <name type="scientific">uncultured Desulfovibrio sp</name>
    <dbReference type="NCBI Taxonomy" id="167968"/>
    <lineage>
        <taxon>Bacteria</taxon>
        <taxon>Pseudomonadati</taxon>
        <taxon>Thermodesulfobacteriota</taxon>
        <taxon>Desulfovibrionia</taxon>
        <taxon>Desulfovibrionales</taxon>
        <taxon>Desulfovibrionaceae</taxon>
        <taxon>Desulfovibrio</taxon>
        <taxon>environmental samples</taxon>
    </lineage>
</organism>
<protein>
    <submittedName>
        <fullName evidence="1">Uncharacterized protein</fullName>
    </submittedName>
</protein>